<proteinExistence type="predicted"/>
<gene>
    <name evidence="1" type="ORF">BIN_B_03957</name>
</gene>
<accession>A0A653EUN8</accession>
<organism evidence="1">
    <name type="scientific">Mycobacterium riyadhense</name>
    <dbReference type="NCBI Taxonomy" id="486698"/>
    <lineage>
        <taxon>Bacteria</taxon>
        <taxon>Bacillati</taxon>
        <taxon>Actinomycetota</taxon>
        <taxon>Actinomycetes</taxon>
        <taxon>Mycobacteriales</taxon>
        <taxon>Mycobacteriaceae</taxon>
        <taxon>Mycobacterium</taxon>
    </lineage>
</organism>
<sequence>MAIKGCTHLVEGVAEDLVVPVEVGAHGRVLGSLAGENEDGFALMSQVVLGEAGMVSAGA</sequence>
<protein>
    <submittedName>
        <fullName evidence="1">Uncharacterized protein</fullName>
    </submittedName>
</protein>
<reference evidence="1" key="1">
    <citation type="submission" date="2019-05" db="EMBL/GenBank/DDBJ databases">
        <authorList>
            <person name="Naeem R."/>
            <person name="Antony C."/>
            <person name="Guan Q."/>
        </authorList>
    </citation>
    <scope>NUCLEOTIDE SEQUENCE</scope>
    <source>
        <strain evidence="1">2</strain>
    </source>
</reference>
<dbReference type="AlphaFoldDB" id="A0A653EUN8"/>
<evidence type="ECO:0000313" key="1">
    <source>
        <dbReference type="EMBL" id="VTP01264.1"/>
    </source>
</evidence>
<name>A0A653EUN8_9MYCO</name>
<dbReference type="EMBL" id="LR589114">
    <property type="protein sequence ID" value="VTP01264.1"/>
    <property type="molecule type" value="Genomic_DNA"/>
</dbReference>